<evidence type="ECO:0000313" key="2">
    <source>
        <dbReference type="EMBL" id="GJS69060.1"/>
    </source>
</evidence>
<feature type="region of interest" description="Disordered" evidence="1">
    <location>
        <begin position="34"/>
        <end position="72"/>
    </location>
</feature>
<reference evidence="2" key="2">
    <citation type="submission" date="2022-01" db="EMBL/GenBank/DDBJ databases">
        <authorList>
            <person name="Yamashiro T."/>
            <person name="Shiraishi A."/>
            <person name="Satake H."/>
            <person name="Nakayama K."/>
        </authorList>
    </citation>
    <scope>NUCLEOTIDE SEQUENCE</scope>
</reference>
<evidence type="ECO:0000256" key="1">
    <source>
        <dbReference type="SAM" id="MobiDB-lite"/>
    </source>
</evidence>
<reference evidence="2" key="1">
    <citation type="journal article" date="2022" name="Int. J. Mol. Sci.">
        <title>Draft Genome of Tanacetum Coccineum: Genomic Comparison of Closely Related Tanacetum-Family Plants.</title>
        <authorList>
            <person name="Yamashiro T."/>
            <person name="Shiraishi A."/>
            <person name="Nakayama K."/>
            <person name="Satake H."/>
        </authorList>
    </citation>
    <scope>NUCLEOTIDE SEQUENCE</scope>
</reference>
<keyword evidence="3" id="KW-1185">Reference proteome</keyword>
<comment type="caution">
    <text evidence="2">The sequence shown here is derived from an EMBL/GenBank/DDBJ whole genome shotgun (WGS) entry which is preliminary data.</text>
</comment>
<protein>
    <submittedName>
        <fullName evidence="2">Uncharacterized protein</fullName>
    </submittedName>
</protein>
<sequence length="120" mass="13527">MAFDLRPTEDVLPWPGNANMALDLRPTEDILPWPGPIERRRYEDKQEPAAKKAASPAVGKKADVPSQNKNVREDVDRAEMILESRLGSLIPQTDLLVTWHLAQSESHNATTLKPLFLFEN</sequence>
<gene>
    <name evidence="2" type="ORF">Tco_0701901</name>
</gene>
<feature type="compositionally biased region" description="Basic and acidic residues" evidence="1">
    <location>
        <begin position="37"/>
        <end position="50"/>
    </location>
</feature>
<dbReference type="EMBL" id="BQNB010009835">
    <property type="protein sequence ID" value="GJS69060.1"/>
    <property type="molecule type" value="Genomic_DNA"/>
</dbReference>
<dbReference type="Proteomes" id="UP001151760">
    <property type="component" value="Unassembled WGS sequence"/>
</dbReference>
<name>A0ABQ4XUG5_9ASTR</name>
<accession>A0ABQ4XUG5</accession>
<organism evidence="2 3">
    <name type="scientific">Tanacetum coccineum</name>
    <dbReference type="NCBI Taxonomy" id="301880"/>
    <lineage>
        <taxon>Eukaryota</taxon>
        <taxon>Viridiplantae</taxon>
        <taxon>Streptophyta</taxon>
        <taxon>Embryophyta</taxon>
        <taxon>Tracheophyta</taxon>
        <taxon>Spermatophyta</taxon>
        <taxon>Magnoliopsida</taxon>
        <taxon>eudicotyledons</taxon>
        <taxon>Gunneridae</taxon>
        <taxon>Pentapetalae</taxon>
        <taxon>asterids</taxon>
        <taxon>campanulids</taxon>
        <taxon>Asterales</taxon>
        <taxon>Asteraceae</taxon>
        <taxon>Asteroideae</taxon>
        <taxon>Anthemideae</taxon>
        <taxon>Anthemidinae</taxon>
        <taxon>Tanacetum</taxon>
    </lineage>
</organism>
<proteinExistence type="predicted"/>
<evidence type="ECO:0000313" key="3">
    <source>
        <dbReference type="Proteomes" id="UP001151760"/>
    </source>
</evidence>